<feature type="domain" description="Cyclic nucleotide-binding" evidence="2">
    <location>
        <begin position="298"/>
        <end position="400"/>
    </location>
</feature>
<dbReference type="InterPro" id="IPR014710">
    <property type="entry name" value="RmlC-like_jellyroll"/>
</dbReference>
<proteinExistence type="predicted"/>
<keyword evidence="5" id="KW-1185">Reference proteome</keyword>
<sequence>MAGAAQRRKISMRTQGPSTLWHQPSSLRMRDIRFDVFFHLPGRPELERVSVHRSQSLVCMQAALQRQFGIPFEQQRLLFHGEQLEGDDELGDYGLQDKSVVVMRVSPRYRSIGDVFSTIRTIRFPSPTSRLEDFQIVEVPAGLPPLRVVFQRIVHAITYLTTLDRMQARRTHRRVWRQHVTFWDEPTPAPSAPPRTRLSYSYRSRPRQSLMQEQVVLASDDKRPPASYVLQTSSTEHVASILALASAHGVQQRLQRSPPNRSSADVRHLKKWLASLKYFADARLPDSIFQELARTSTYLRVSSGEFVFRQGEAGDSFYVLITGCVSLAAYSTGFFRTLTPGSCFGEISLIEPQGLRTASACVTFATTSAELAVVPGDLYRRAIKPYKQVVLRATETAIASIPRMHALPPYIVTHLAYAARSLTARAGRHIICRGEEISVLVLLVHGSVKTRSRPSSRLDRRSYERSWGSTTNESETSPSASIRAVATAAET</sequence>
<dbReference type="EMBL" id="JH159154">
    <property type="protein sequence ID" value="EGZ18673.1"/>
    <property type="molecule type" value="Genomic_DNA"/>
</dbReference>
<gene>
    <name evidence="4" type="ORF">PHYSODRAFT_315295</name>
</gene>
<dbReference type="Gene3D" id="2.60.120.10">
    <property type="entry name" value="Jelly Rolls"/>
    <property type="match status" value="1"/>
</dbReference>
<dbReference type="InParanoid" id="G4ZHL8"/>
<dbReference type="RefSeq" id="XP_009527731.1">
    <property type="nucleotide sequence ID" value="XM_009529436.1"/>
</dbReference>
<feature type="compositionally biased region" description="Polar residues" evidence="1">
    <location>
        <begin position="467"/>
        <end position="480"/>
    </location>
</feature>
<dbReference type="InterPro" id="IPR000626">
    <property type="entry name" value="Ubiquitin-like_dom"/>
</dbReference>
<dbReference type="CDD" id="cd17039">
    <property type="entry name" value="Ubl_ubiquitin_like"/>
    <property type="match status" value="1"/>
</dbReference>
<dbReference type="AlphaFoldDB" id="G4ZHL8"/>
<dbReference type="CDD" id="cd00038">
    <property type="entry name" value="CAP_ED"/>
    <property type="match status" value="1"/>
</dbReference>
<reference evidence="4 5" key="1">
    <citation type="journal article" date="2006" name="Science">
        <title>Phytophthora genome sequences uncover evolutionary origins and mechanisms of pathogenesis.</title>
        <authorList>
            <person name="Tyler B.M."/>
            <person name="Tripathy S."/>
            <person name="Zhang X."/>
            <person name="Dehal P."/>
            <person name="Jiang R.H."/>
            <person name="Aerts A."/>
            <person name="Arredondo F.D."/>
            <person name="Baxter L."/>
            <person name="Bensasson D."/>
            <person name="Beynon J.L."/>
            <person name="Chapman J."/>
            <person name="Damasceno C.M."/>
            <person name="Dorrance A.E."/>
            <person name="Dou D."/>
            <person name="Dickerman A.W."/>
            <person name="Dubchak I.L."/>
            <person name="Garbelotto M."/>
            <person name="Gijzen M."/>
            <person name="Gordon S.G."/>
            <person name="Govers F."/>
            <person name="Grunwald N.J."/>
            <person name="Huang W."/>
            <person name="Ivors K.L."/>
            <person name="Jones R.W."/>
            <person name="Kamoun S."/>
            <person name="Krampis K."/>
            <person name="Lamour K.H."/>
            <person name="Lee M.K."/>
            <person name="McDonald W.H."/>
            <person name="Medina M."/>
            <person name="Meijer H.J."/>
            <person name="Nordberg E.K."/>
            <person name="Maclean D.J."/>
            <person name="Ospina-Giraldo M.D."/>
            <person name="Morris P.F."/>
            <person name="Phuntumart V."/>
            <person name="Putnam N.H."/>
            <person name="Rash S."/>
            <person name="Rose J.K."/>
            <person name="Sakihama Y."/>
            <person name="Salamov A.A."/>
            <person name="Savidor A."/>
            <person name="Scheuring C.F."/>
            <person name="Smith B.M."/>
            <person name="Sobral B.W."/>
            <person name="Terry A."/>
            <person name="Torto-Alalibo T.A."/>
            <person name="Win J."/>
            <person name="Xu Z."/>
            <person name="Zhang H."/>
            <person name="Grigoriev I.V."/>
            <person name="Rokhsar D.S."/>
            <person name="Boore J.L."/>
        </authorList>
    </citation>
    <scope>NUCLEOTIDE SEQUENCE [LARGE SCALE GENOMIC DNA]</scope>
    <source>
        <strain evidence="4 5">P6497</strain>
    </source>
</reference>
<dbReference type="STRING" id="1094619.G4ZHL8"/>
<evidence type="ECO:0008006" key="6">
    <source>
        <dbReference type="Google" id="ProtNLM"/>
    </source>
</evidence>
<dbReference type="SUPFAM" id="SSF51206">
    <property type="entry name" value="cAMP-binding domain-like"/>
    <property type="match status" value="1"/>
</dbReference>
<dbReference type="SUPFAM" id="SSF54236">
    <property type="entry name" value="Ubiquitin-like"/>
    <property type="match status" value="1"/>
</dbReference>
<evidence type="ECO:0000313" key="5">
    <source>
        <dbReference type="Proteomes" id="UP000002640"/>
    </source>
</evidence>
<dbReference type="PANTHER" id="PTHR23011:SF28">
    <property type="entry name" value="CYCLIC NUCLEOTIDE-BINDING DOMAIN CONTAINING PROTEIN"/>
    <property type="match status" value="1"/>
</dbReference>
<dbReference type="OMA" id="RTHRRVW"/>
<evidence type="ECO:0000259" key="2">
    <source>
        <dbReference type="PROSITE" id="PS50042"/>
    </source>
</evidence>
<dbReference type="GeneID" id="20643842"/>
<dbReference type="InterPro" id="IPR029071">
    <property type="entry name" value="Ubiquitin-like_domsf"/>
</dbReference>
<accession>G4ZHL8</accession>
<dbReference type="SMR" id="G4ZHL8"/>
<evidence type="ECO:0000256" key="1">
    <source>
        <dbReference type="SAM" id="MobiDB-lite"/>
    </source>
</evidence>
<dbReference type="PROSITE" id="PS50042">
    <property type="entry name" value="CNMP_BINDING_3"/>
    <property type="match status" value="1"/>
</dbReference>
<protein>
    <recommendedName>
        <fullName evidence="6">Cyclic nucleotide-binding domain-containing protein</fullName>
    </recommendedName>
</protein>
<dbReference type="Pfam" id="PF00240">
    <property type="entry name" value="ubiquitin"/>
    <property type="match status" value="1"/>
</dbReference>
<dbReference type="PANTHER" id="PTHR23011">
    <property type="entry name" value="CYCLIC NUCLEOTIDE-BINDING DOMAIN CONTAINING PROTEIN"/>
    <property type="match status" value="1"/>
</dbReference>
<name>G4ZHL8_PHYSP</name>
<organism evidence="4 5">
    <name type="scientific">Phytophthora sojae (strain P6497)</name>
    <name type="common">Soybean stem and root rot agent</name>
    <name type="synonym">Phytophthora megasperma f. sp. glycines</name>
    <dbReference type="NCBI Taxonomy" id="1094619"/>
    <lineage>
        <taxon>Eukaryota</taxon>
        <taxon>Sar</taxon>
        <taxon>Stramenopiles</taxon>
        <taxon>Oomycota</taxon>
        <taxon>Peronosporomycetes</taxon>
        <taxon>Peronosporales</taxon>
        <taxon>Peronosporaceae</taxon>
        <taxon>Phytophthora</taxon>
    </lineage>
</organism>
<dbReference type="Pfam" id="PF00027">
    <property type="entry name" value="cNMP_binding"/>
    <property type="match status" value="1"/>
</dbReference>
<feature type="domain" description="Ubiquitin-like" evidence="3">
    <location>
        <begin position="34"/>
        <end position="103"/>
    </location>
</feature>
<dbReference type="Proteomes" id="UP000002640">
    <property type="component" value="Unassembled WGS sequence"/>
</dbReference>
<feature type="region of interest" description="Disordered" evidence="1">
    <location>
        <begin position="452"/>
        <end position="491"/>
    </location>
</feature>
<evidence type="ECO:0000259" key="3">
    <source>
        <dbReference type="PROSITE" id="PS50053"/>
    </source>
</evidence>
<dbReference type="Gene3D" id="3.10.20.90">
    <property type="entry name" value="Phosphatidylinositol 3-kinase Catalytic Subunit, Chain A, domain 1"/>
    <property type="match status" value="1"/>
</dbReference>
<evidence type="ECO:0000313" key="4">
    <source>
        <dbReference type="EMBL" id="EGZ18673.1"/>
    </source>
</evidence>
<dbReference type="InterPro" id="IPR000595">
    <property type="entry name" value="cNMP-bd_dom"/>
</dbReference>
<dbReference type="KEGG" id="psoj:PHYSODRAFT_315295"/>
<dbReference type="SMART" id="SM00100">
    <property type="entry name" value="cNMP"/>
    <property type="match status" value="1"/>
</dbReference>
<dbReference type="InterPro" id="IPR018490">
    <property type="entry name" value="cNMP-bd_dom_sf"/>
</dbReference>
<dbReference type="PROSITE" id="PS50053">
    <property type="entry name" value="UBIQUITIN_2"/>
    <property type="match status" value="1"/>
</dbReference>